<accession>A0A9W8TY26</accession>
<evidence type="ECO:0000313" key="4">
    <source>
        <dbReference type="Proteomes" id="UP001142393"/>
    </source>
</evidence>
<evidence type="ECO:0000256" key="2">
    <source>
        <dbReference type="SAM" id="MobiDB-lite"/>
    </source>
</evidence>
<evidence type="ECO:0000313" key="3">
    <source>
        <dbReference type="EMBL" id="KAJ3744721.1"/>
    </source>
</evidence>
<feature type="compositionally biased region" description="Basic and acidic residues" evidence="2">
    <location>
        <begin position="310"/>
        <end position="322"/>
    </location>
</feature>
<keyword evidence="1" id="KW-0175">Coiled coil</keyword>
<feature type="region of interest" description="Disordered" evidence="2">
    <location>
        <begin position="1"/>
        <end position="112"/>
    </location>
</feature>
<feature type="compositionally biased region" description="Low complexity" evidence="2">
    <location>
        <begin position="73"/>
        <end position="97"/>
    </location>
</feature>
<feature type="compositionally biased region" description="Low complexity" evidence="2">
    <location>
        <begin position="18"/>
        <end position="27"/>
    </location>
</feature>
<proteinExistence type="predicted"/>
<dbReference type="GO" id="GO:0005634">
    <property type="term" value="C:nucleus"/>
    <property type="evidence" value="ECO:0007669"/>
    <property type="project" value="TreeGrafter"/>
</dbReference>
<dbReference type="InterPro" id="IPR018800">
    <property type="entry name" value="PRCC"/>
</dbReference>
<name>A0A9W8TY26_9AGAR</name>
<dbReference type="PANTHER" id="PTHR13621:SF2">
    <property type="entry name" value="PROLINE-RICH PROTEIN PRCC"/>
    <property type="match status" value="1"/>
</dbReference>
<evidence type="ECO:0000256" key="1">
    <source>
        <dbReference type="SAM" id="Coils"/>
    </source>
</evidence>
<organism evidence="3 4">
    <name type="scientific">Lentinula detonsa</name>
    <dbReference type="NCBI Taxonomy" id="2804962"/>
    <lineage>
        <taxon>Eukaryota</taxon>
        <taxon>Fungi</taxon>
        <taxon>Dikarya</taxon>
        <taxon>Basidiomycota</taxon>
        <taxon>Agaricomycotina</taxon>
        <taxon>Agaricomycetes</taxon>
        <taxon>Agaricomycetidae</taxon>
        <taxon>Agaricales</taxon>
        <taxon>Marasmiineae</taxon>
        <taxon>Omphalotaceae</taxon>
        <taxon>Lentinula</taxon>
    </lineage>
</organism>
<dbReference type="Proteomes" id="UP001142393">
    <property type="component" value="Unassembled WGS sequence"/>
</dbReference>
<comment type="caution">
    <text evidence="3">The sequence shown here is derived from an EMBL/GenBank/DDBJ whole genome shotgun (WGS) entry which is preliminary data.</text>
</comment>
<feature type="coiled-coil region" evidence="1">
    <location>
        <begin position="344"/>
        <end position="378"/>
    </location>
</feature>
<feature type="region of interest" description="Disordered" evidence="2">
    <location>
        <begin position="310"/>
        <end position="329"/>
    </location>
</feature>
<protein>
    <submittedName>
        <fullName evidence="3">Mitotic checkpoint regulator, MAD2B-interacting-domain-containing protein</fullName>
    </submittedName>
</protein>
<feature type="region of interest" description="Disordered" evidence="2">
    <location>
        <begin position="193"/>
        <end position="216"/>
    </location>
</feature>
<gene>
    <name evidence="3" type="ORF">DFH05DRAFT_1550282</name>
</gene>
<dbReference type="EMBL" id="JANVFU010000006">
    <property type="protein sequence ID" value="KAJ3744721.1"/>
    <property type="molecule type" value="Genomic_DNA"/>
</dbReference>
<keyword evidence="4" id="KW-1185">Reference proteome</keyword>
<sequence length="468" mass="51276">MLGIEDYGSGSDSDDELVSQPKKSSLSLPPPSTKVPAKKKKTIAISLPALTPANEDDGDDLQLERPPAKKPKLGAGSSSLLSMLPAPKQKAPVAPAPERVLGSGKGPGLVFNTWRPTEMTSISTDGNEQSYLVADEPTLEQPISSASSTSFAFRPPSLVKGKANISLEEGKPKATLKSKPSAGMAIDFFGLGSTSSSSSTSKLPGPSTSLPSSASSVSVLSAPEIPSFTIPEPSINDPYPGYYQLPSGEWRQHEAEYFEKFRKRWEKAYNDHVRTLEKGAAKGFEGYDRQEMVDVDAAKEMERAKIEIKEREERKAVSKDPGGEPAKPKMNITAAKLSGRARSRHQLATLLNEAYENRESMEEKIAEGRRNRKEAGNKYGRIRRTLVCISREEMVDFLEYVASSMEKQSSESSMNHRQHVLEASVAMRSKISLTNEFKMAMALLEIPVSGCTCLKTRTTIRQVKREYQ</sequence>
<reference evidence="3 4" key="1">
    <citation type="journal article" date="2023" name="Proc. Natl. Acad. Sci. U.S.A.">
        <title>A global phylogenomic analysis of the shiitake genus Lentinula.</title>
        <authorList>
            <person name="Sierra-Patev S."/>
            <person name="Min B."/>
            <person name="Naranjo-Ortiz M."/>
            <person name="Looney B."/>
            <person name="Konkel Z."/>
            <person name="Slot J.C."/>
            <person name="Sakamoto Y."/>
            <person name="Steenwyk J.L."/>
            <person name="Rokas A."/>
            <person name="Carro J."/>
            <person name="Camarero S."/>
            <person name="Ferreira P."/>
            <person name="Molpeceres G."/>
            <person name="Ruiz-Duenas F.J."/>
            <person name="Serrano A."/>
            <person name="Henrissat B."/>
            <person name="Drula E."/>
            <person name="Hughes K.W."/>
            <person name="Mata J.L."/>
            <person name="Ishikawa N.K."/>
            <person name="Vargas-Isla R."/>
            <person name="Ushijima S."/>
            <person name="Smith C.A."/>
            <person name="Donoghue J."/>
            <person name="Ahrendt S."/>
            <person name="Andreopoulos W."/>
            <person name="He G."/>
            <person name="LaButti K."/>
            <person name="Lipzen A."/>
            <person name="Ng V."/>
            <person name="Riley R."/>
            <person name="Sandor L."/>
            <person name="Barry K."/>
            <person name="Martinez A.T."/>
            <person name="Xiao Y."/>
            <person name="Gibbons J.G."/>
            <person name="Terashima K."/>
            <person name="Grigoriev I.V."/>
            <person name="Hibbett D."/>
        </authorList>
    </citation>
    <scope>NUCLEOTIDE SEQUENCE [LARGE SCALE GENOMIC DNA]</scope>
    <source>
        <strain evidence="3 4">TFB7810</strain>
    </source>
</reference>
<dbReference type="Pfam" id="PF10253">
    <property type="entry name" value="PRCC"/>
    <property type="match status" value="1"/>
</dbReference>
<dbReference type="AlphaFoldDB" id="A0A9W8TY26"/>
<dbReference type="PANTHER" id="PTHR13621">
    <property type="entry name" value="PROLINE-RICH PROTEIN PRCC"/>
    <property type="match status" value="1"/>
</dbReference>